<evidence type="ECO:0000256" key="6">
    <source>
        <dbReference type="ARBA" id="ARBA00023014"/>
    </source>
</evidence>
<dbReference type="InterPro" id="IPR015879">
    <property type="entry name" value="Ring_hydroxy_dOase_asu_C_dom"/>
</dbReference>
<reference evidence="9 10" key="1">
    <citation type="submission" date="2022-03" db="EMBL/GenBank/DDBJ databases">
        <title>Isotopic signatures of nitrous oxide derived from detoxification processes.</title>
        <authorList>
            <person name="Behrendt U."/>
            <person name="Buchen C."/>
            <person name="Well R."/>
            <person name="Ulrich A."/>
            <person name="Rohe L."/>
            <person name="Kolb S."/>
            <person name="Schloter M."/>
            <person name="Horn M.A."/>
            <person name="Augustin J."/>
        </authorList>
    </citation>
    <scope>NUCLEOTIDE SEQUENCE [LARGE SCALE GENOMIC DNA]</scope>
    <source>
        <strain evidence="9 10">S4-C24</strain>
    </source>
</reference>
<dbReference type="Proteomes" id="UP000829069">
    <property type="component" value="Chromosome"/>
</dbReference>
<keyword evidence="9" id="KW-0223">Dioxygenase</keyword>
<dbReference type="PROSITE" id="PS51296">
    <property type="entry name" value="RIESKE"/>
    <property type="match status" value="1"/>
</dbReference>
<dbReference type="SUPFAM" id="SSF50022">
    <property type="entry name" value="ISP domain"/>
    <property type="match status" value="1"/>
</dbReference>
<sequence length="401" mass="45359">MLTPIPLEEFDASCGDINEVVSLPPATFTSQEFYDFEMDAVFGHEWLCIGRATDIPNKGDYFSVDALGEQLLVVRQADGSVRVQSNVCRHRAMKLVQGSGNARRFKCDYHSWVYGLDGELQSAPDLNDNPCFVKSSVKLPEIRSEIWENFVFITFDPDIPPLADRLSNLSSYLTNWGLSDLKSSSPLTYFPVNCNWKIFGDECYHCAHLHSKSWCPMYDTASERIDYDSLANEPEKGIIAYDLMSLDKDLSPTRTGKNLQPVLPNLTDDQRRRLVYVTVAPNLLLIAMPDKVKYFTWLPTGPTTSVFAATWLYPDSTLAKPSFEEEWKMEVEDLKEVMVEDVYAWESVQKGMFSRNAPRGRYAPSEIVLVRLNEWLINKYRTADAKARGVEVVGAAEPAGV</sequence>
<dbReference type="Pfam" id="PF00848">
    <property type="entry name" value="Ring_hydroxyl_A"/>
    <property type="match status" value="1"/>
</dbReference>
<evidence type="ECO:0000256" key="3">
    <source>
        <dbReference type="ARBA" id="ARBA00022723"/>
    </source>
</evidence>
<keyword evidence="6" id="KW-0411">Iron-sulfur</keyword>
<evidence type="ECO:0000259" key="8">
    <source>
        <dbReference type="PROSITE" id="PS51296"/>
    </source>
</evidence>
<accession>A0ABY3WCJ1</accession>
<keyword evidence="10" id="KW-1185">Reference proteome</keyword>
<feature type="domain" description="Rieske" evidence="8">
    <location>
        <begin position="46"/>
        <end position="153"/>
    </location>
</feature>
<evidence type="ECO:0000313" key="9">
    <source>
        <dbReference type="EMBL" id="UNK46096.1"/>
    </source>
</evidence>
<keyword evidence="5" id="KW-0408">Iron</keyword>
<protein>
    <submittedName>
        <fullName evidence="9">Aromatic ring-hydroxylating dioxygenase subunit alpha</fullName>
    </submittedName>
</protein>
<proteinExistence type="predicted"/>
<dbReference type="PRINTS" id="PR00090">
    <property type="entry name" value="RNGDIOXGNASE"/>
</dbReference>
<comment type="cofactor">
    <cofactor evidence="1">
        <name>Fe cation</name>
        <dbReference type="ChEBI" id="CHEBI:24875"/>
    </cofactor>
</comment>
<dbReference type="SUPFAM" id="SSF55961">
    <property type="entry name" value="Bet v1-like"/>
    <property type="match status" value="1"/>
</dbReference>
<dbReference type="Pfam" id="PF00355">
    <property type="entry name" value="Rieske"/>
    <property type="match status" value="1"/>
</dbReference>
<dbReference type="InterPro" id="IPR036922">
    <property type="entry name" value="Rieske_2Fe-2S_sf"/>
</dbReference>
<dbReference type="PANTHER" id="PTHR43756:SF5">
    <property type="entry name" value="CHOLINE MONOOXYGENASE, CHLOROPLASTIC"/>
    <property type="match status" value="1"/>
</dbReference>
<evidence type="ECO:0000256" key="1">
    <source>
        <dbReference type="ARBA" id="ARBA00001962"/>
    </source>
</evidence>
<dbReference type="InterPro" id="IPR017941">
    <property type="entry name" value="Rieske_2Fe-2S"/>
</dbReference>
<evidence type="ECO:0000256" key="4">
    <source>
        <dbReference type="ARBA" id="ARBA00023002"/>
    </source>
</evidence>
<keyword evidence="4" id="KW-0560">Oxidoreductase</keyword>
<dbReference type="InterPro" id="IPR001663">
    <property type="entry name" value="Rng_hydr_dOase-A"/>
</dbReference>
<keyword evidence="7" id="KW-0520">NAD</keyword>
<dbReference type="RefSeq" id="WP_241914194.1">
    <property type="nucleotide sequence ID" value="NZ_CP093326.1"/>
</dbReference>
<evidence type="ECO:0000256" key="2">
    <source>
        <dbReference type="ARBA" id="ARBA00022714"/>
    </source>
</evidence>
<dbReference type="GO" id="GO:0051213">
    <property type="term" value="F:dioxygenase activity"/>
    <property type="evidence" value="ECO:0007669"/>
    <property type="project" value="UniProtKB-KW"/>
</dbReference>
<keyword evidence="3" id="KW-0479">Metal-binding</keyword>
<dbReference type="Gene3D" id="3.90.380.10">
    <property type="entry name" value="Naphthalene 1,2-dioxygenase Alpha Subunit, Chain A, domain 1"/>
    <property type="match status" value="1"/>
</dbReference>
<evidence type="ECO:0000313" key="10">
    <source>
        <dbReference type="Proteomes" id="UP000829069"/>
    </source>
</evidence>
<organism evidence="9 10">
    <name type="scientific">Arthrobacter sulfonylureivorans</name>
    <dbReference type="NCBI Taxonomy" id="2486855"/>
    <lineage>
        <taxon>Bacteria</taxon>
        <taxon>Bacillati</taxon>
        <taxon>Actinomycetota</taxon>
        <taxon>Actinomycetes</taxon>
        <taxon>Micrococcales</taxon>
        <taxon>Micrococcaceae</taxon>
        <taxon>Arthrobacter</taxon>
    </lineage>
</organism>
<evidence type="ECO:0000256" key="7">
    <source>
        <dbReference type="ARBA" id="ARBA00023027"/>
    </source>
</evidence>
<name>A0ABY3WCJ1_9MICC</name>
<keyword evidence="2" id="KW-0001">2Fe-2S</keyword>
<dbReference type="Gene3D" id="2.102.10.10">
    <property type="entry name" value="Rieske [2Fe-2S] iron-sulphur domain"/>
    <property type="match status" value="1"/>
</dbReference>
<dbReference type="PANTHER" id="PTHR43756">
    <property type="entry name" value="CHOLINE MONOOXYGENASE, CHLOROPLASTIC"/>
    <property type="match status" value="1"/>
</dbReference>
<dbReference type="CDD" id="cd03469">
    <property type="entry name" value="Rieske_RO_Alpha_N"/>
    <property type="match status" value="1"/>
</dbReference>
<dbReference type="InterPro" id="IPR015881">
    <property type="entry name" value="ARHD_Rieske_2Fe_2S"/>
</dbReference>
<gene>
    <name evidence="9" type="ORF">MNQ99_01575</name>
</gene>
<evidence type="ECO:0000256" key="5">
    <source>
        <dbReference type="ARBA" id="ARBA00023004"/>
    </source>
</evidence>
<dbReference type="PROSITE" id="PS00570">
    <property type="entry name" value="RING_HYDROXYL_ALPHA"/>
    <property type="match status" value="1"/>
</dbReference>
<dbReference type="EMBL" id="CP093326">
    <property type="protein sequence ID" value="UNK46096.1"/>
    <property type="molecule type" value="Genomic_DNA"/>
</dbReference>